<dbReference type="HOGENOM" id="CLU_1627115_0_0_1"/>
<dbReference type="EMBL" id="JH651062">
    <property type="protein sequence ID" value="EXA30250.1"/>
    <property type="molecule type" value="Genomic_DNA"/>
</dbReference>
<dbReference type="AlphaFoldDB" id="W9NHP1"/>
<proteinExistence type="predicted"/>
<protein>
    <submittedName>
        <fullName evidence="1">Uncharacterized protein</fullName>
    </submittedName>
</protein>
<evidence type="ECO:0000313" key="1">
    <source>
        <dbReference type="EMBL" id="EXA30251.1"/>
    </source>
</evidence>
<reference evidence="1" key="1">
    <citation type="submission" date="2011-10" db="EMBL/GenBank/DDBJ databases">
        <title>The Genome Sequence of Fusarium oxysporum HDV247.</title>
        <authorList>
            <consortium name="The Broad Institute Genome Sequencing Platform"/>
            <person name="Ma L.-J."/>
            <person name="Gale L.R."/>
            <person name="Schwartz D.C."/>
            <person name="Zhou S."/>
            <person name="Corby-Kistler H."/>
            <person name="Young S.K."/>
            <person name="Zeng Q."/>
            <person name="Gargeya S."/>
            <person name="Fitzgerald M."/>
            <person name="Haas B."/>
            <person name="Abouelleil A."/>
            <person name="Alvarado L."/>
            <person name="Arachchi H.M."/>
            <person name="Berlin A."/>
            <person name="Brown A."/>
            <person name="Chapman S.B."/>
            <person name="Chen Z."/>
            <person name="Dunbar C."/>
            <person name="Freedman E."/>
            <person name="Gearin G."/>
            <person name="Goldberg J."/>
            <person name="Griggs A."/>
            <person name="Gujja S."/>
            <person name="Heiman D."/>
            <person name="Howarth C."/>
            <person name="Larson L."/>
            <person name="Lui A."/>
            <person name="MacDonald P.J.P."/>
            <person name="Montmayeur A."/>
            <person name="Murphy C."/>
            <person name="Neiman D."/>
            <person name="Pearson M."/>
            <person name="Priest M."/>
            <person name="Roberts A."/>
            <person name="Saif S."/>
            <person name="Shea T."/>
            <person name="Shenoy N."/>
            <person name="Sisk P."/>
            <person name="Stolte C."/>
            <person name="Sykes S."/>
            <person name="Wortman J."/>
            <person name="Nusbaum C."/>
            <person name="Birren B."/>
        </authorList>
    </citation>
    <scope>NUCLEOTIDE SEQUENCE [LARGE SCALE GENOMIC DNA]</scope>
    <source>
        <strain evidence="1">HDV247</strain>
    </source>
</reference>
<sequence length="163" mass="17650">MLDDLKGWQFLLIHQSASAASTASILASFSCSHCAFALATRTLGLLDTAQSHHGCPRQSSLRHVLSQTGSSGVSSCLCLLGGSGDPLTRKTTISFPHSYHAHSHSRQLHHQVPADILTIEMPLDGYSRTRQRFCLEIKRHMNLGQLSNTVSFDPSAALGLVDN</sequence>
<name>W9NHP1_FUSOX</name>
<accession>W9NHP1</accession>
<dbReference type="EMBL" id="JH651062">
    <property type="protein sequence ID" value="EXA30251.1"/>
    <property type="molecule type" value="Genomic_DNA"/>
</dbReference>
<gene>
    <name evidence="1" type="ORF">FOVG_18342</name>
</gene>
<dbReference type="Proteomes" id="UP000030751">
    <property type="component" value="Unassembled WGS sequence"/>
</dbReference>
<reference evidence="1" key="2">
    <citation type="submission" date="2012-05" db="EMBL/GenBank/DDBJ databases">
        <title>Annotation of the Genome Sequence of Fusarium oxysporum HDV247.</title>
        <authorList>
            <consortium name="The Broad Institute Genomics Platform"/>
            <person name="Ma L.-J."/>
            <person name="Corby-Kistler H."/>
            <person name="Broz K."/>
            <person name="Gale L.R."/>
            <person name="Jonkers W."/>
            <person name="O'Donnell K."/>
            <person name="Ploetz R."/>
            <person name="Steinberg C."/>
            <person name="Schwartz D.C."/>
            <person name="VanEtten H."/>
            <person name="Zhou S."/>
            <person name="Young S.K."/>
            <person name="Zeng Q."/>
            <person name="Gargeya S."/>
            <person name="Fitzgerald M."/>
            <person name="Abouelleil A."/>
            <person name="Alvarado L."/>
            <person name="Chapman S.B."/>
            <person name="Gainer-Dewar J."/>
            <person name="Goldberg J."/>
            <person name="Griggs A."/>
            <person name="Gujja S."/>
            <person name="Hansen M."/>
            <person name="Howarth C."/>
            <person name="Imamovic A."/>
            <person name="Ireland A."/>
            <person name="Larimer J."/>
            <person name="McCowan C."/>
            <person name="Murphy C."/>
            <person name="Pearson M."/>
            <person name="Poon T.W."/>
            <person name="Priest M."/>
            <person name="Roberts A."/>
            <person name="Saif S."/>
            <person name="Shea T."/>
            <person name="Sykes S."/>
            <person name="Wortman J."/>
            <person name="Nusbaum C."/>
            <person name="Birren B."/>
        </authorList>
    </citation>
    <scope>NUCLEOTIDE SEQUENCE</scope>
    <source>
        <strain evidence="1">HDV247</strain>
    </source>
</reference>
<dbReference type="PROSITE" id="PS51257">
    <property type="entry name" value="PROKAR_LIPOPROTEIN"/>
    <property type="match status" value="1"/>
</dbReference>
<organism evidence="1">
    <name type="scientific">Fusarium oxysporum f. sp. pisi HDV247</name>
    <dbReference type="NCBI Taxonomy" id="1080344"/>
    <lineage>
        <taxon>Eukaryota</taxon>
        <taxon>Fungi</taxon>
        <taxon>Dikarya</taxon>
        <taxon>Ascomycota</taxon>
        <taxon>Pezizomycotina</taxon>
        <taxon>Sordariomycetes</taxon>
        <taxon>Hypocreomycetidae</taxon>
        <taxon>Hypocreales</taxon>
        <taxon>Nectriaceae</taxon>
        <taxon>Fusarium</taxon>
        <taxon>Fusarium oxysporum species complex</taxon>
    </lineage>
</organism>